<feature type="binding site" evidence="26">
    <location>
        <position position="335"/>
    </location>
    <ligand>
        <name>Zn(2+)</name>
        <dbReference type="ChEBI" id="CHEBI:29105"/>
        <label>2</label>
    </ligand>
</feature>
<comment type="catalytic activity">
    <reaction evidence="16">
        <text>AMP + H2O = adenosine + phosphate</text>
        <dbReference type="Rhea" id="RHEA:29375"/>
        <dbReference type="ChEBI" id="CHEBI:15377"/>
        <dbReference type="ChEBI" id="CHEBI:16335"/>
        <dbReference type="ChEBI" id="CHEBI:43474"/>
        <dbReference type="ChEBI" id="CHEBI:456215"/>
    </reaction>
    <physiologicalReaction direction="left-to-right" evidence="16">
        <dbReference type="Rhea" id="RHEA:29376"/>
    </physiologicalReaction>
</comment>
<keyword evidence="10 26" id="KW-0862">Zinc</keyword>
<keyword evidence="12 28" id="KW-0472">Membrane</keyword>
<dbReference type="GO" id="GO:0098552">
    <property type="term" value="C:side of membrane"/>
    <property type="evidence" value="ECO:0007669"/>
    <property type="project" value="UniProtKB-KW"/>
</dbReference>
<evidence type="ECO:0000256" key="28">
    <source>
        <dbReference type="SAM" id="Phobius"/>
    </source>
</evidence>
<evidence type="ECO:0000256" key="8">
    <source>
        <dbReference type="ARBA" id="ARBA00022723"/>
    </source>
</evidence>
<accession>A0A8K1XHA4</accession>
<evidence type="ECO:0000256" key="29">
    <source>
        <dbReference type="SAM" id="SignalP"/>
    </source>
</evidence>
<proteinExistence type="evidence at transcript level"/>
<evidence type="ECO:0000256" key="15">
    <source>
        <dbReference type="ARBA" id="ARBA00036105"/>
    </source>
</evidence>
<feature type="binding site" evidence="26">
    <location>
        <position position="377"/>
    </location>
    <ligand>
        <name>Zn(2+)</name>
        <dbReference type="ChEBI" id="CHEBI:29105"/>
        <label>2</label>
    </ligand>
</feature>
<evidence type="ECO:0000256" key="22">
    <source>
        <dbReference type="ARBA" id="ARBA00048929"/>
    </source>
</evidence>
<feature type="binding site" evidence="26">
    <location>
        <position position="339"/>
    </location>
    <ligand>
        <name>Zn(2+)</name>
        <dbReference type="ChEBI" id="CHEBI:29105"/>
        <label>2</label>
    </ligand>
</feature>
<evidence type="ECO:0000313" key="30">
    <source>
        <dbReference type="EMBL" id="UHN91762.1"/>
    </source>
</evidence>
<evidence type="ECO:0000256" key="24">
    <source>
        <dbReference type="ARBA" id="ARBA00049526"/>
    </source>
</evidence>
<comment type="catalytic activity">
    <reaction evidence="21">
        <text>ATP + H2O = ADP + phosphate + H(+)</text>
        <dbReference type="Rhea" id="RHEA:13065"/>
        <dbReference type="ChEBI" id="CHEBI:15377"/>
        <dbReference type="ChEBI" id="CHEBI:15378"/>
        <dbReference type="ChEBI" id="CHEBI:30616"/>
        <dbReference type="ChEBI" id="CHEBI:43474"/>
        <dbReference type="ChEBI" id="CHEBI:456216"/>
    </reaction>
    <physiologicalReaction direction="left-to-right" evidence="21">
        <dbReference type="Rhea" id="RHEA:13066"/>
    </physiologicalReaction>
</comment>
<dbReference type="SUPFAM" id="SSF53649">
    <property type="entry name" value="Alkaline phosphatase-like"/>
    <property type="match status" value="1"/>
</dbReference>
<evidence type="ECO:0000256" key="26">
    <source>
        <dbReference type="PIRSR" id="PIRSR601952-2"/>
    </source>
</evidence>
<dbReference type="InterPro" id="IPR001952">
    <property type="entry name" value="Alkaline_phosphatase"/>
</dbReference>
<dbReference type="CDD" id="cd16012">
    <property type="entry name" value="ALP"/>
    <property type="match status" value="1"/>
</dbReference>
<keyword evidence="29" id="KW-0732">Signal</keyword>
<dbReference type="EMBL" id="MZ292755">
    <property type="protein sequence ID" value="UHN91762.1"/>
    <property type="molecule type" value="mRNA"/>
</dbReference>
<evidence type="ECO:0000256" key="17">
    <source>
        <dbReference type="ARBA" id="ARBA00037828"/>
    </source>
</evidence>
<keyword evidence="6" id="KW-0091">Biomineralization</keyword>
<feature type="binding site" evidence="26">
    <location>
        <position position="59"/>
    </location>
    <ligand>
        <name>Mg(2+)</name>
        <dbReference type="ChEBI" id="CHEBI:18420"/>
    </ligand>
</feature>
<feature type="binding site" evidence="26">
    <location>
        <position position="170"/>
    </location>
    <ligand>
        <name>Mg(2+)</name>
        <dbReference type="ChEBI" id="CHEBI:18420"/>
    </ligand>
</feature>
<keyword evidence="14" id="KW-0449">Lipoprotein</keyword>
<evidence type="ECO:0000256" key="12">
    <source>
        <dbReference type="ARBA" id="ARBA00023136"/>
    </source>
</evidence>
<evidence type="ECO:0000256" key="25">
    <source>
        <dbReference type="PIRSR" id="PIRSR601952-1"/>
    </source>
</evidence>
<evidence type="ECO:0000256" key="20">
    <source>
        <dbReference type="ARBA" id="ARBA00048097"/>
    </source>
</evidence>
<comment type="subunit">
    <text evidence="3">Homodimer.</text>
</comment>
<dbReference type="AlphaFoldDB" id="A0A8K1XHA4"/>
<evidence type="ECO:0000256" key="14">
    <source>
        <dbReference type="ARBA" id="ARBA00023288"/>
    </source>
</evidence>
<feature type="transmembrane region" description="Helical" evidence="28">
    <location>
        <begin position="522"/>
        <end position="545"/>
    </location>
</feature>
<comment type="catalytic activity">
    <reaction evidence="22">
        <text>phosphoethanolamine + H2O = ethanolamine + phosphate</text>
        <dbReference type="Rhea" id="RHEA:16089"/>
        <dbReference type="ChEBI" id="CHEBI:15377"/>
        <dbReference type="ChEBI" id="CHEBI:43474"/>
        <dbReference type="ChEBI" id="CHEBI:57603"/>
        <dbReference type="ChEBI" id="CHEBI:58190"/>
    </reaction>
    <physiologicalReaction direction="left-to-right" evidence="22">
        <dbReference type="Rhea" id="RHEA:16090"/>
    </physiologicalReaction>
</comment>
<evidence type="ECO:0000256" key="23">
    <source>
        <dbReference type="ARBA" id="ARBA00049444"/>
    </source>
</evidence>
<keyword evidence="5" id="KW-1003">Cell membrane</keyword>
<evidence type="ECO:0000256" key="16">
    <source>
        <dbReference type="ARBA" id="ARBA00036923"/>
    </source>
</evidence>
<evidence type="ECO:0000256" key="3">
    <source>
        <dbReference type="ARBA" id="ARBA00011738"/>
    </source>
</evidence>
<keyword evidence="9" id="KW-0378">Hydrolase</keyword>
<comment type="catalytic activity">
    <reaction evidence="20">
        <text>diphosphate + H2O = 2 phosphate + H(+)</text>
        <dbReference type="Rhea" id="RHEA:24576"/>
        <dbReference type="ChEBI" id="CHEBI:15377"/>
        <dbReference type="ChEBI" id="CHEBI:15378"/>
        <dbReference type="ChEBI" id="CHEBI:33019"/>
        <dbReference type="ChEBI" id="CHEBI:43474"/>
    </reaction>
    <physiologicalReaction direction="left-to-right" evidence="20">
        <dbReference type="Rhea" id="RHEA:24577"/>
    </physiologicalReaction>
</comment>
<evidence type="ECO:0000256" key="1">
    <source>
        <dbReference type="ARBA" id="ARBA00004609"/>
    </source>
</evidence>
<evidence type="ECO:0000256" key="9">
    <source>
        <dbReference type="ARBA" id="ARBA00022801"/>
    </source>
</evidence>
<keyword evidence="13" id="KW-0325">Glycoprotein</keyword>
<feature type="binding site" evidence="26">
    <location>
        <position position="330"/>
    </location>
    <ligand>
        <name>Mg(2+)</name>
        <dbReference type="ChEBI" id="CHEBI:18420"/>
    </ligand>
</feature>
<comment type="similarity">
    <text evidence="2 27">Belongs to the alkaline phosphatase family.</text>
</comment>
<reference evidence="30" key="1">
    <citation type="submission" date="2021-05" db="EMBL/GenBank/DDBJ databases">
        <authorList>
            <person name="Wang D."/>
            <person name="Handley S.A."/>
            <person name="Tahan S."/>
            <person name="Zhao G."/>
            <person name="Droit L."/>
            <person name="Gilbert M.H."/>
            <person name="Schiro F.R."/>
            <person name="Didier P.J."/>
            <person name="Si X."/>
            <person name="Paredes A."/>
            <person name="Virgin H.W."/>
            <person name="Bohm R.P."/>
            <person name="Mihindukulasuriya K.A."/>
        </authorList>
    </citation>
    <scope>NUCLEOTIDE SEQUENCE</scope>
</reference>
<dbReference type="SMR" id="A0A8K1XHA4"/>
<name>A0A8K1XHA4_9BILA</name>
<keyword evidence="7" id="KW-0336">GPI-anchor</keyword>
<dbReference type="SMART" id="SM00098">
    <property type="entry name" value="alkPPc"/>
    <property type="match status" value="1"/>
</dbReference>
<feature type="signal peptide" evidence="29">
    <location>
        <begin position="1"/>
        <end position="16"/>
    </location>
</feature>
<feature type="binding site" evidence="26">
    <location>
        <position position="376"/>
    </location>
    <ligand>
        <name>Zn(2+)</name>
        <dbReference type="ChEBI" id="CHEBI:29105"/>
        <label>2</label>
    </ligand>
</feature>
<dbReference type="GO" id="GO:0031214">
    <property type="term" value="P:biomineral tissue development"/>
    <property type="evidence" value="ECO:0007669"/>
    <property type="project" value="UniProtKB-KW"/>
</dbReference>
<keyword evidence="8 26" id="KW-0479">Metal-binding</keyword>
<protein>
    <recommendedName>
        <fullName evidence="18">Alkaline phosphatase, tissue-nonspecific isozyme</fullName>
        <ecNumber evidence="4">3.1.3.1</ecNumber>
    </recommendedName>
    <alternativeName>
        <fullName evidence="19">Phosphoamidase</fullName>
    </alternativeName>
</protein>
<comment type="catalytic activity">
    <reaction evidence="23">
        <text>pyridoxal 5'-phosphate + H2O = pyridoxal + phosphate</text>
        <dbReference type="Rhea" id="RHEA:20533"/>
        <dbReference type="ChEBI" id="CHEBI:15377"/>
        <dbReference type="ChEBI" id="CHEBI:17310"/>
        <dbReference type="ChEBI" id="CHEBI:43474"/>
        <dbReference type="ChEBI" id="CHEBI:597326"/>
    </reaction>
    <physiologicalReaction direction="left-to-right" evidence="23">
        <dbReference type="Rhea" id="RHEA:20534"/>
    </physiologicalReaction>
</comment>
<dbReference type="PANTHER" id="PTHR11596:SF74">
    <property type="entry name" value="ALKALINE PHOSPHATASE, TISSUE-NONSPECIFIC ISOZYME"/>
    <property type="match status" value="1"/>
</dbReference>
<evidence type="ECO:0000256" key="13">
    <source>
        <dbReference type="ARBA" id="ARBA00023180"/>
    </source>
</evidence>
<keyword evidence="28" id="KW-0812">Transmembrane</keyword>
<dbReference type="Pfam" id="PF00245">
    <property type="entry name" value="Alk_phosphatase"/>
    <property type="match status" value="1"/>
</dbReference>
<evidence type="ECO:0000256" key="27">
    <source>
        <dbReference type="RuleBase" id="RU003946"/>
    </source>
</evidence>
<sequence>MKKIIVVLLLSNFVYCYVDWSSDKDPQKWNNHAKQTLENLLNKKINKNVAKNIIIFLGDGMGIGTITAGRIRKGQMKGFNGEETVTNIEALDDIALSKTYSIDAQTTDSASSGTAYLCGVKTRAGIIGLNGYAIPFNCSSSLNNKVDSILKWAHKAGKATGIVTTTRVTHATPAAAYAHSAYRDWESLDDVKFTEHLRSQGCKDIAAQLVEDNNFINVVLGGGRSKFIPNTKRDPVSKLNGTRVDGRNLIWHWINHMSLLNKTHKFLWNVSDFRQTDFSQYEHILGLLAYDHLDYEVERNKTVEPSLTEMTLKAIDLLEKNPNGYFLLVEGGRIDHGHHRNQAHRALDDFVAFDDAIGSALKKVSLEDTLVVVTADHSHTFTLGGNSLRGNPVLGLALTSYTNVSDANLTYTSILYGNGPGGLLKIRDFNLTLKDTSKSDYTQEASIFRKSATHSGEDVSVYASGPMSFLFTDTIEQNVIPHIMAYSACIGPYSNDKCKENRGLLKNSIEPCCSLFGIGKSFYQYTNSLNLVYAVLTLIINFAVFNF</sequence>
<evidence type="ECO:0000256" key="19">
    <source>
        <dbReference type="ARBA" id="ARBA00042603"/>
    </source>
</evidence>
<gene>
    <name evidence="30" type="primary">AKP3</name>
</gene>
<keyword evidence="11 26" id="KW-0460">Magnesium</keyword>
<dbReference type="PRINTS" id="PR00113">
    <property type="entry name" value="ALKPHPHTASE"/>
</dbReference>
<comment type="subcellular location">
    <subcellularLocation>
        <location evidence="1">Cell membrane</location>
        <topology evidence="1">Lipid-anchor</topology>
        <topology evidence="1">GPI-anchor</topology>
    </subcellularLocation>
    <subcellularLocation>
        <location evidence="17">Extracellular vesicle membrane</location>
        <topology evidence="17">Lipid-anchor</topology>
        <topology evidence="17">GPI-anchor</topology>
    </subcellularLocation>
</comment>
<dbReference type="PANTHER" id="PTHR11596">
    <property type="entry name" value="ALKALINE PHOSPHATASE"/>
    <property type="match status" value="1"/>
</dbReference>
<evidence type="ECO:0000256" key="11">
    <source>
        <dbReference type="ARBA" id="ARBA00022842"/>
    </source>
</evidence>
<evidence type="ECO:0000256" key="4">
    <source>
        <dbReference type="ARBA" id="ARBA00012647"/>
    </source>
</evidence>
<comment type="cofactor">
    <cofactor evidence="26">
        <name>Mg(2+)</name>
        <dbReference type="ChEBI" id="CHEBI:18420"/>
    </cofactor>
    <text evidence="26">Binds 1 Mg(2+) ion.</text>
</comment>
<evidence type="ECO:0000256" key="10">
    <source>
        <dbReference type="ARBA" id="ARBA00022833"/>
    </source>
</evidence>
<comment type="catalytic activity">
    <reaction evidence="15">
        <text>a phosphate monoester + H2O = an alcohol + phosphate</text>
        <dbReference type="Rhea" id="RHEA:15017"/>
        <dbReference type="ChEBI" id="CHEBI:15377"/>
        <dbReference type="ChEBI" id="CHEBI:30879"/>
        <dbReference type="ChEBI" id="CHEBI:43474"/>
        <dbReference type="ChEBI" id="CHEBI:67140"/>
        <dbReference type="EC" id="3.1.3.1"/>
    </reaction>
    <physiologicalReaction direction="left-to-right" evidence="15">
        <dbReference type="Rhea" id="RHEA:15018"/>
    </physiologicalReaction>
</comment>
<comment type="cofactor">
    <cofactor evidence="26">
        <name>Zn(2+)</name>
        <dbReference type="ChEBI" id="CHEBI:29105"/>
    </cofactor>
    <text evidence="26">Binds 2 Zn(2+) ions.</text>
</comment>
<dbReference type="GO" id="GO:0004035">
    <property type="term" value="F:alkaline phosphatase activity"/>
    <property type="evidence" value="ECO:0007669"/>
    <property type="project" value="UniProtKB-EC"/>
</dbReference>
<dbReference type="GO" id="GO:0046872">
    <property type="term" value="F:metal ion binding"/>
    <property type="evidence" value="ECO:0007669"/>
    <property type="project" value="UniProtKB-KW"/>
</dbReference>
<comment type="catalytic activity">
    <reaction evidence="24">
        <text>ADP + H2O = AMP + phosphate + H(+)</text>
        <dbReference type="Rhea" id="RHEA:61436"/>
        <dbReference type="ChEBI" id="CHEBI:15377"/>
        <dbReference type="ChEBI" id="CHEBI:15378"/>
        <dbReference type="ChEBI" id="CHEBI:43474"/>
        <dbReference type="ChEBI" id="CHEBI:456215"/>
        <dbReference type="ChEBI" id="CHEBI:456216"/>
    </reaction>
    <physiologicalReaction direction="left-to-right" evidence="24">
        <dbReference type="Rhea" id="RHEA:61437"/>
    </physiologicalReaction>
</comment>
<feature type="binding site" evidence="26">
    <location>
        <position position="172"/>
    </location>
    <ligand>
        <name>Mg(2+)</name>
        <dbReference type="ChEBI" id="CHEBI:18420"/>
    </ligand>
</feature>
<dbReference type="FunFam" id="3.40.720.10:FF:000008">
    <property type="entry name" value="Alkaline phosphatase"/>
    <property type="match status" value="1"/>
</dbReference>
<feature type="binding site" evidence="26">
    <location>
        <position position="454"/>
    </location>
    <ligand>
        <name>Zn(2+)</name>
        <dbReference type="ChEBI" id="CHEBI:29105"/>
        <label>2</label>
    </ligand>
</feature>
<evidence type="ECO:0000256" key="7">
    <source>
        <dbReference type="ARBA" id="ARBA00022622"/>
    </source>
</evidence>
<dbReference type="InterPro" id="IPR017850">
    <property type="entry name" value="Alkaline_phosphatase_core_sf"/>
</dbReference>
<feature type="binding site" evidence="26">
    <location>
        <position position="59"/>
    </location>
    <ligand>
        <name>Zn(2+)</name>
        <dbReference type="ChEBI" id="CHEBI:29105"/>
        <label>2</label>
    </ligand>
</feature>
<dbReference type="Gene3D" id="3.40.720.10">
    <property type="entry name" value="Alkaline Phosphatase, subunit A"/>
    <property type="match status" value="1"/>
</dbReference>
<feature type="chain" id="PRO_5035481771" description="Alkaline phosphatase, tissue-nonspecific isozyme" evidence="29">
    <location>
        <begin position="17"/>
        <end position="547"/>
    </location>
</feature>
<dbReference type="EC" id="3.1.3.1" evidence="4"/>
<evidence type="ECO:0000256" key="2">
    <source>
        <dbReference type="ARBA" id="ARBA00005984"/>
    </source>
</evidence>
<evidence type="ECO:0000256" key="5">
    <source>
        <dbReference type="ARBA" id="ARBA00022475"/>
    </source>
</evidence>
<evidence type="ECO:0000256" key="6">
    <source>
        <dbReference type="ARBA" id="ARBA00022591"/>
    </source>
</evidence>
<evidence type="ECO:0000256" key="18">
    <source>
        <dbReference type="ARBA" id="ARBA00040525"/>
    </source>
</evidence>
<dbReference type="GO" id="GO:0005886">
    <property type="term" value="C:plasma membrane"/>
    <property type="evidence" value="ECO:0007669"/>
    <property type="project" value="UniProtKB-SubCell"/>
</dbReference>
<organism evidence="30">
    <name type="scientific">Brachionus rotundiformis</name>
    <dbReference type="NCBI Taxonomy" id="96890"/>
    <lineage>
        <taxon>Eukaryota</taxon>
        <taxon>Metazoa</taxon>
        <taxon>Spiralia</taxon>
        <taxon>Gnathifera</taxon>
        <taxon>Rotifera</taxon>
        <taxon>Eurotatoria</taxon>
        <taxon>Monogononta</taxon>
        <taxon>Pseudotrocha</taxon>
        <taxon>Ploima</taxon>
        <taxon>Brachionidae</taxon>
        <taxon>Brachionus</taxon>
    </lineage>
</organism>
<evidence type="ECO:0000256" key="21">
    <source>
        <dbReference type="ARBA" id="ARBA00048778"/>
    </source>
</evidence>
<feature type="active site" description="Phosphoserine intermediate" evidence="25">
    <location>
        <position position="109"/>
    </location>
</feature>
<keyword evidence="28" id="KW-1133">Transmembrane helix</keyword>